<reference evidence="2" key="1">
    <citation type="submission" date="2021-05" db="EMBL/GenBank/DDBJ databases">
        <title>The genome of the haptophyte Pavlova lutheri (Diacronema luteri, Pavlovales) - a model for lipid biosynthesis in eukaryotic algae.</title>
        <authorList>
            <person name="Hulatt C.J."/>
            <person name="Posewitz M.C."/>
        </authorList>
    </citation>
    <scope>NUCLEOTIDE SEQUENCE</scope>
    <source>
        <strain evidence="2">NIVA-4/92</strain>
    </source>
</reference>
<evidence type="ECO:0000313" key="2">
    <source>
        <dbReference type="EMBL" id="KAG8460000.1"/>
    </source>
</evidence>
<comment type="caution">
    <text evidence="2">The sequence shown here is derived from an EMBL/GenBank/DDBJ whole genome shotgun (WGS) entry which is preliminary data.</text>
</comment>
<gene>
    <name evidence="2" type="ORF">KFE25_011049</name>
</gene>
<dbReference type="SUPFAM" id="SSF160532">
    <property type="entry name" value="Ava3019-like"/>
    <property type="match status" value="1"/>
</dbReference>
<evidence type="ECO:0000256" key="1">
    <source>
        <dbReference type="SAM" id="SignalP"/>
    </source>
</evidence>
<dbReference type="Pfam" id="PF08854">
    <property type="entry name" value="DUF1824"/>
    <property type="match status" value="1"/>
</dbReference>
<feature type="chain" id="PRO_5035200684" evidence="1">
    <location>
        <begin position="30"/>
        <end position="271"/>
    </location>
</feature>
<name>A0A8J5XJW7_DIALT</name>
<dbReference type="Proteomes" id="UP000751190">
    <property type="component" value="Unassembled WGS sequence"/>
</dbReference>
<organism evidence="2 3">
    <name type="scientific">Diacronema lutheri</name>
    <name type="common">Unicellular marine alga</name>
    <name type="synonym">Monochrysis lutheri</name>
    <dbReference type="NCBI Taxonomy" id="2081491"/>
    <lineage>
        <taxon>Eukaryota</taxon>
        <taxon>Haptista</taxon>
        <taxon>Haptophyta</taxon>
        <taxon>Pavlovophyceae</taxon>
        <taxon>Pavlovales</taxon>
        <taxon>Pavlovaceae</taxon>
        <taxon>Diacronema</taxon>
    </lineage>
</organism>
<dbReference type="Gene3D" id="3.30.360.10">
    <property type="entry name" value="Dihydrodipicolinate Reductase, domain 2"/>
    <property type="match status" value="1"/>
</dbReference>
<dbReference type="OrthoDB" id="39680at2759"/>
<dbReference type="AlphaFoldDB" id="A0A8J5XJW7"/>
<protein>
    <submittedName>
        <fullName evidence="2">Uncharacterized protein</fullName>
    </submittedName>
</protein>
<dbReference type="InterPro" id="IPR014953">
    <property type="entry name" value="DUF1824"/>
</dbReference>
<feature type="signal peptide" evidence="1">
    <location>
        <begin position="1"/>
        <end position="29"/>
    </location>
</feature>
<dbReference type="EMBL" id="JAGTXO010000036">
    <property type="protein sequence ID" value="KAG8460000.1"/>
    <property type="molecule type" value="Genomic_DNA"/>
</dbReference>
<proteinExistence type="predicted"/>
<keyword evidence="1" id="KW-0732">Signal</keyword>
<sequence length="271" mass="27523">MAARGATIRPLRLLRWLLLSCVSAVACTALTRVSSARAALRAYDEGHRHAARDGGEGMGGAISANAWSRSADRAALIDAVRTVSAHAQRVMLGLCADDADSAVSGLKCWVGALGLPRGTLHGMDEGGVPRDMSAFGPCYVKYNSLQTGSGDPAGSAHLSGYGGDFRGVYLSVDLGDDAFEQYGVLPLDLFPPSPSSPCGGAGGGAGGARAGASAGGAAVLSFDGVAQLVEQLQPDVQRAGGSLRLLAVSSADGSVTVELRGPAVRKRVVFI</sequence>
<dbReference type="PROSITE" id="PS51257">
    <property type="entry name" value="PROKAR_LIPOPROTEIN"/>
    <property type="match status" value="1"/>
</dbReference>
<accession>A0A8J5XJW7</accession>
<evidence type="ECO:0000313" key="3">
    <source>
        <dbReference type="Proteomes" id="UP000751190"/>
    </source>
</evidence>
<keyword evidence="3" id="KW-1185">Reference proteome</keyword>
<dbReference type="OMA" id="YDEGHRH"/>